<gene>
    <name evidence="2" type="ORF">US99_C0062G0007</name>
</gene>
<organism evidence="2 3">
    <name type="scientific">Candidatus Daviesbacteria bacterium GW2011_GWF2_38_6</name>
    <dbReference type="NCBI Taxonomy" id="1618432"/>
    <lineage>
        <taxon>Bacteria</taxon>
        <taxon>Candidatus Daviesiibacteriota</taxon>
    </lineage>
</organism>
<reference evidence="2 3" key="1">
    <citation type="journal article" date="2015" name="Nature">
        <title>rRNA introns, odd ribosomes, and small enigmatic genomes across a large radiation of phyla.</title>
        <authorList>
            <person name="Brown C.T."/>
            <person name="Hug L.A."/>
            <person name="Thomas B.C."/>
            <person name="Sharon I."/>
            <person name="Castelle C.J."/>
            <person name="Singh A."/>
            <person name="Wilkins M.J."/>
            <person name="Williams K.H."/>
            <person name="Banfield J.F."/>
        </authorList>
    </citation>
    <scope>NUCLEOTIDE SEQUENCE [LARGE SCALE GENOMIC DNA]</scope>
</reference>
<comment type="similarity">
    <text evidence="1">Belongs to the LacAB/RpiB family.</text>
</comment>
<protein>
    <submittedName>
        <fullName evidence="2">Sugar-phosphate isomerase, RpiB/LacA/LacB family</fullName>
    </submittedName>
</protein>
<dbReference type="InterPro" id="IPR036569">
    <property type="entry name" value="RpiB_LacA_LacB_sf"/>
</dbReference>
<name>A0A0G0MST6_9BACT</name>
<dbReference type="Proteomes" id="UP000034324">
    <property type="component" value="Unassembled WGS sequence"/>
</dbReference>
<dbReference type="GO" id="GO:0004751">
    <property type="term" value="F:ribose-5-phosphate isomerase activity"/>
    <property type="evidence" value="ECO:0007669"/>
    <property type="project" value="TreeGrafter"/>
</dbReference>
<dbReference type="PIRSF" id="PIRSF005384">
    <property type="entry name" value="RpiB_LacA_B"/>
    <property type="match status" value="1"/>
</dbReference>
<dbReference type="EMBL" id="LBVC01000062">
    <property type="protein sequence ID" value="KKQ76744.1"/>
    <property type="molecule type" value="Genomic_DNA"/>
</dbReference>
<dbReference type="PANTHER" id="PTHR30345">
    <property type="entry name" value="RIBOSE-5-PHOSPHATE ISOMERASE B"/>
    <property type="match status" value="1"/>
</dbReference>
<dbReference type="InterPro" id="IPR003500">
    <property type="entry name" value="RpiB_LacA_LacB"/>
</dbReference>
<keyword evidence="2" id="KW-0413">Isomerase</keyword>
<dbReference type="AlphaFoldDB" id="A0A0G0MST6"/>
<dbReference type="SUPFAM" id="SSF89623">
    <property type="entry name" value="Ribose/Galactose isomerase RpiB/AlsB"/>
    <property type="match status" value="1"/>
</dbReference>
<sequence>MKLVVASDERTALTDFVVDWLKSKGHQLILRGILGNPPTDRWVEIGKEAAFMVAEGKVERGILFCWSGTGVCMAANRIKEARAALCWSSEIARLSRKWDNANILCLALVDTKEEIVREIIDAFLQTEFNEEGLNEADKLDT</sequence>
<accession>A0A0G0MST6</accession>
<dbReference type="PANTHER" id="PTHR30345:SF2">
    <property type="entry name" value="SUGAR-PHOSPHATE ISOMERASE, RPIB_LACA_LACB FAMILY"/>
    <property type="match status" value="1"/>
</dbReference>
<dbReference type="Pfam" id="PF02502">
    <property type="entry name" value="LacAB_rpiB"/>
    <property type="match status" value="1"/>
</dbReference>
<evidence type="ECO:0000313" key="2">
    <source>
        <dbReference type="EMBL" id="KKQ76744.1"/>
    </source>
</evidence>
<dbReference type="GO" id="GO:0009052">
    <property type="term" value="P:pentose-phosphate shunt, non-oxidative branch"/>
    <property type="evidence" value="ECO:0007669"/>
    <property type="project" value="TreeGrafter"/>
</dbReference>
<evidence type="ECO:0000313" key="3">
    <source>
        <dbReference type="Proteomes" id="UP000034324"/>
    </source>
</evidence>
<dbReference type="GO" id="GO:0019316">
    <property type="term" value="P:D-allose catabolic process"/>
    <property type="evidence" value="ECO:0007669"/>
    <property type="project" value="TreeGrafter"/>
</dbReference>
<evidence type="ECO:0000256" key="1">
    <source>
        <dbReference type="ARBA" id="ARBA00008754"/>
    </source>
</evidence>
<comment type="caution">
    <text evidence="2">The sequence shown here is derived from an EMBL/GenBank/DDBJ whole genome shotgun (WGS) entry which is preliminary data.</text>
</comment>
<proteinExistence type="inferred from homology"/>
<dbReference type="NCBIfam" id="TIGR00689">
    <property type="entry name" value="rpiB_lacA_lacB"/>
    <property type="match status" value="1"/>
</dbReference>
<dbReference type="Gene3D" id="3.40.1400.10">
    <property type="entry name" value="Sugar-phosphate isomerase, RpiB/LacA/LacB"/>
    <property type="match status" value="1"/>
</dbReference>